<dbReference type="PANTHER" id="PTHR24373:SF370">
    <property type="entry name" value="FISH-LIPS, ISOFORM E"/>
    <property type="match status" value="1"/>
</dbReference>
<dbReference type="GO" id="GO:0005615">
    <property type="term" value="C:extracellular space"/>
    <property type="evidence" value="ECO:0007669"/>
    <property type="project" value="TreeGrafter"/>
</dbReference>
<dbReference type="InterPro" id="IPR003591">
    <property type="entry name" value="Leu-rich_rpt_typical-subtyp"/>
</dbReference>
<sequence length="336" mass="38173">MQSLDLLILVIISSSGDAKLGKSGIFDNVTLLVTRLGEPSHVVVVDFDDSLTKYVAPSSEGIVIKDQLIPKLDTNCISDFPKLKNLSLVSTGIREIRRGAFKNLPNLKLLNLSHNDIEEVRQGIFNHLPMEDLYLNNNKISRIGYKAFSHLHLRNLFLNNNKISRWSKDWFADSSVLILDLSYNLVEELPPNSFHLMSEPVNGSMSLIFSGNQLKKINNHVFNGFDKLRSIFLDSNLIERLAPGAFNGVKYVNSVNLNNNSLTEIRAEVLRGTQVDVLMLEDNKLRCLSTDLFRMEELDIDGNPITCFCVKTWLDWRERHSNPSIYHITNLEEECI</sequence>
<keyword evidence="7" id="KW-1185">Reference proteome</keyword>
<dbReference type="InterPro" id="IPR032675">
    <property type="entry name" value="LRR_dom_sf"/>
</dbReference>
<dbReference type="InterPro" id="IPR050328">
    <property type="entry name" value="Dev_Immune_Receptor"/>
</dbReference>
<feature type="signal peptide" evidence="4">
    <location>
        <begin position="1"/>
        <end position="18"/>
    </location>
</feature>
<keyword evidence="2 4" id="KW-0732">Signal</keyword>
<evidence type="ECO:0000313" key="6">
    <source>
        <dbReference type="EMBL" id="KAJ3640738.1"/>
    </source>
</evidence>
<evidence type="ECO:0000256" key="2">
    <source>
        <dbReference type="ARBA" id="ARBA00022729"/>
    </source>
</evidence>
<dbReference type="SMART" id="SM00369">
    <property type="entry name" value="LRR_TYP"/>
    <property type="match status" value="8"/>
</dbReference>
<evidence type="ECO:0000256" key="4">
    <source>
        <dbReference type="SAM" id="SignalP"/>
    </source>
</evidence>
<proteinExistence type="predicted"/>
<feature type="chain" id="PRO_5041630200" evidence="4">
    <location>
        <begin position="19"/>
        <end position="336"/>
    </location>
</feature>
<evidence type="ECO:0000313" key="7">
    <source>
        <dbReference type="Proteomes" id="UP001168821"/>
    </source>
</evidence>
<evidence type="ECO:0000256" key="3">
    <source>
        <dbReference type="ARBA" id="ARBA00022737"/>
    </source>
</evidence>
<keyword evidence="3" id="KW-0677">Repeat</keyword>
<reference evidence="6" key="1">
    <citation type="journal article" date="2023" name="G3 (Bethesda)">
        <title>Whole genome assemblies of Zophobas morio and Tenebrio molitor.</title>
        <authorList>
            <person name="Kaur S."/>
            <person name="Stinson S.A."/>
            <person name="diCenzo G.C."/>
        </authorList>
    </citation>
    <scope>NUCLEOTIDE SEQUENCE</scope>
    <source>
        <strain evidence="6">QUZm001</strain>
    </source>
</reference>
<gene>
    <name evidence="5" type="ORF">Zmor_027275</name>
    <name evidence="6" type="ORF">Zmor_027281</name>
</gene>
<accession>A0AA38HNR3</accession>
<dbReference type="EMBL" id="JALNTZ010000009">
    <property type="protein sequence ID" value="KAJ3640731.1"/>
    <property type="molecule type" value="Genomic_DNA"/>
</dbReference>
<dbReference type="InterPro" id="IPR001611">
    <property type="entry name" value="Leu-rich_rpt"/>
</dbReference>
<name>A0AA38HNR3_9CUCU</name>
<dbReference type="AlphaFoldDB" id="A0AA38HNR3"/>
<comment type="caution">
    <text evidence="6">The sequence shown here is derived from an EMBL/GenBank/DDBJ whole genome shotgun (WGS) entry which is preliminary data.</text>
</comment>
<evidence type="ECO:0000313" key="5">
    <source>
        <dbReference type="EMBL" id="KAJ3640731.1"/>
    </source>
</evidence>
<dbReference type="PROSITE" id="PS51450">
    <property type="entry name" value="LRR"/>
    <property type="match status" value="1"/>
</dbReference>
<evidence type="ECO:0000256" key="1">
    <source>
        <dbReference type="ARBA" id="ARBA00022614"/>
    </source>
</evidence>
<dbReference type="EMBL" id="JALNTZ010000009">
    <property type="protein sequence ID" value="KAJ3640738.1"/>
    <property type="molecule type" value="Genomic_DNA"/>
</dbReference>
<protein>
    <submittedName>
        <fullName evidence="6">Uncharacterized protein</fullName>
    </submittedName>
</protein>
<keyword evidence="1" id="KW-0433">Leucine-rich repeat</keyword>
<dbReference type="Pfam" id="PF13855">
    <property type="entry name" value="LRR_8"/>
    <property type="match status" value="3"/>
</dbReference>
<organism evidence="6 7">
    <name type="scientific">Zophobas morio</name>
    <dbReference type="NCBI Taxonomy" id="2755281"/>
    <lineage>
        <taxon>Eukaryota</taxon>
        <taxon>Metazoa</taxon>
        <taxon>Ecdysozoa</taxon>
        <taxon>Arthropoda</taxon>
        <taxon>Hexapoda</taxon>
        <taxon>Insecta</taxon>
        <taxon>Pterygota</taxon>
        <taxon>Neoptera</taxon>
        <taxon>Endopterygota</taxon>
        <taxon>Coleoptera</taxon>
        <taxon>Polyphaga</taxon>
        <taxon>Cucujiformia</taxon>
        <taxon>Tenebrionidae</taxon>
        <taxon>Zophobas</taxon>
    </lineage>
</organism>
<dbReference type="GO" id="GO:0031012">
    <property type="term" value="C:extracellular matrix"/>
    <property type="evidence" value="ECO:0007669"/>
    <property type="project" value="TreeGrafter"/>
</dbReference>
<dbReference type="PANTHER" id="PTHR24373">
    <property type="entry name" value="SLIT RELATED LEUCINE-RICH REPEAT NEURONAL PROTEIN"/>
    <property type="match status" value="1"/>
</dbReference>
<dbReference type="SUPFAM" id="SSF52058">
    <property type="entry name" value="L domain-like"/>
    <property type="match status" value="1"/>
</dbReference>
<dbReference type="Proteomes" id="UP001168821">
    <property type="component" value="Unassembled WGS sequence"/>
</dbReference>
<dbReference type="Gene3D" id="3.80.10.10">
    <property type="entry name" value="Ribonuclease Inhibitor"/>
    <property type="match status" value="2"/>
</dbReference>